<protein>
    <submittedName>
        <fullName evidence="1">Uncharacterized protein</fullName>
    </submittedName>
</protein>
<sequence length="127" mass="14788">MKIAKMPDANETFEDRMSKCQENMKVIKSQLDQILELLQYQARWKNSVYNGVKPDIIDVEKKALNTMRVNSQHQVETGIPNEDVYVTGEICGFVEVNMEEPSHFSEIIEKNPHHEPIKDKYPLGYVY</sequence>
<accession>A0ABR0PEI9</accession>
<organism evidence="1 2">
    <name type="scientific">Gossypium arboreum</name>
    <name type="common">Tree cotton</name>
    <name type="synonym">Gossypium nanking</name>
    <dbReference type="NCBI Taxonomy" id="29729"/>
    <lineage>
        <taxon>Eukaryota</taxon>
        <taxon>Viridiplantae</taxon>
        <taxon>Streptophyta</taxon>
        <taxon>Embryophyta</taxon>
        <taxon>Tracheophyta</taxon>
        <taxon>Spermatophyta</taxon>
        <taxon>Magnoliopsida</taxon>
        <taxon>eudicotyledons</taxon>
        <taxon>Gunneridae</taxon>
        <taxon>Pentapetalae</taxon>
        <taxon>rosids</taxon>
        <taxon>malvids</taxon>
        <taxon>Malvales</taxon>
        <taxon>Malvaceae</taxon>
        <taxon>Malvoideae</taxon>
        <taxon>Gossypium</taxon>
    </lineage>
</organism>
<proteinExistence type="predicted"/>
<evidence type="ECO:0000313" key="2">
    <source>
        <dbReference type="Proteomes" id="UP001358586"/>
    </source>
</evidence>
<dbReference type="EMBL" id="JARKNE010000007">
    <property type="protein sequence ID" value="KAK5819663.1"/>
    <property type="molecule type" value="Genomic_DNA"/>
</dbReference>
<gene>
    <name evidence="1" type="ORF">PVK06_024680</name>
</gene>
<name>A0ABR0PEI9_GOSAR</name>
<comment type="caution">
    <text evidence="1">The sequence shown here is derived from an EMBL/GenBank/DDBJ whole genome shotgun (WGS) entry which is preliminary data.</text>
</comment>
<dbReference type="Proteomes" id="UP001358586">
    <property type="component" value="Chromosome 7"/>
</dbReference>
<reference evidence="1 2" key="1">
    <citation type="submission" date="2023-03" db="EMBL/GenBank/DDBJ databases">
        <title>WGS of Gossypium arboreum.</title>
        <authorList>
            <person name="Yu D."/>
        </authorList>
    </citation>
    <scope>NUCLEOTIDE SEQUENCE [LARGE SCALE GENOMIC DNA]</scope>
    <source>
        <tissue evidence="1">Leaf</tissue>
    </source>
</reference>
<keyword evidence="2" id="KW-1185">Reference proteome</keyword>
<evidence type="ECO:0000313" key="1">
    <source>
        <dbReference type="EMBL" id="KAK5819663.1"/>
    </source>
</evidence>